<dbReference type="InterPro" id="IPR053142">
    <property type="entry name" value="PchR_regulatory_protein"/>
</dbReference>
<dbReference type="PROSITE" id="PS00041">
    <property type="entry name" value="HTH_ARAC_FAMILY_1"/>
    <property type="match status" value="1"/>
</dbReference>
<comment type="caution">
    <text evidence="6">The sequence shown here is derived from an EMBL/GenBank/DDBJ whole genome shotgun (WGS) entry which is preliminary data.</text>
</comment>
<evidence type="ECO:0000256" key="4">
    <source>
        <dbReference type="SAM" id="MobiDB-lite"/>
    </source>
</evidence>
<feature type="region of interest" description="Disordered" evidence="4">
    <location>
        <begin position="1"/>
        <end position="41"/>
    </location>
</feature>
<dbReference type="EMBL" id="JAHBAY010000005">
    <property type="protein sequence ID" value="MBT0769868.1"/>
    <property type="molecule type" value="Genomic_DNA"/>
</dbReference>
<gene>
    <name evidence="6" type="ORF">KIH74_13100</name>
</gene>
<keyword evidence="7" id="KW-1185">Reference proteome</keyword>
<evidence type="ECO:0000256" key="1">
    <source>
        <dbReference type="ARBA" id="ARBA00023015"/>
    </source>
</evidence>
<evidence type="ECO:0000256" key="3">
    <source>
        <dbReference type="ARBA" id="ARBA00023163"/>
    </source>
</evidence>
<accession>A0ABS5TG87</accession>
<feature type="domain" description="HTH araC/xylS-type" evidence="5">
    <location>
        <begin position="231"/>
        <end position="331"/>
    </location>
</feature>
<name>A0ABS5TG87_9ACTN</name>
<dbReference type="PROSITE" id="PS01124">
    <property type="entry name" value="HTH_ARAC_FAMILY_2"/>
    <property type="match status" value="1"/>
</dbReference>
<evidence type="ECO:0000313" key="7">
    <source>
        <dbReference type="Proteomes" id="UP001197247"/>
    </source>
</evidence>
<proteinExistence type="predicted"/>
<dbReference type="Pfam" id="PF12833">
    <property type="entry name" value="HTH_18"/>
    <property type="match status" value="1"/>
</dbReference>
<dbReference type="Gene3D" id="1.10.10.60">
    <property type="entry name" value="Homeodomain-like"/>
    <property type="match status" value="1"/>
</dbReference>
<dbReference type="InterPro" id="IPR018062">
    <property type="entry name" value="HTH_AraC-typ_CS"/>
</dbReference>
<evidence type="ECO:0000256" key="2">
    <source>
        <dbReference type="ARBA" id="ARBA00023125"/>
    </source>
</evidence>
<protein>
    <submittedName>
        <fullName evidence="6">Helix-turn-helix domain-containing protein</fullName>
    </submittedName>
</protein>
<evidence type="ECO:0000259" key="5">
    <source>
        <dbReference type="PROSITE" id="PS01124"/>
    </source>
</evidence>
<evidence type="ECO:0000313" key="6">
    <source>
        <dbReference type="EMBL" id="MBT0769868.1"/>
    </source>
</evidence>
<dbReference type="PANTHER" id="PTHR47893">
    <property type="entry name" value="REGULATORY PROTEIN PCHR"/>
    <property type="match status" value="1"/>
</dbReference>
<dbReference type="InterPro" id="IPR018060">
    <property type="entry name" value="HTH_AraC"/>
</dbReference>
<sequence length="338" mass="36494">MNERDVPGWKNCDTMSGTTAGTTAVGTSGTQALDTREPGAGFGEMTRRWRDLTGESVPLPAFSAGTRAGLRGRFQATRLSDTLVVDFAADSAFRTAGTPVAGEDVVRLWIVRRGQWALGNSRTDNETTVSAGGFMLRHVGRLTHFATPPRTVAQVFVLPRTLMRERTVTGPAGTAELRLLVAHARMVRRTLSGLGPAGVEAARGTLLELARAVAGRRFDDQEPLLASPLAQAAKDLAAARLSDPDLSAAGLARELRVSLRTLQRAFSAQGESVTGHLREQRLEAARAALLTAAPGWSIADVAAHWQFADASHFSRAFRARYALTPTEYLRQQRELRAR</sequence>
<keyword evidence="2" id="KW-0238">DNA-binding</keyword>
<dbReference type="SUPFAM" id="SSF46689">
    <property type="entry name" value="Homeodomain-like"/>
    <property type="match status" value="1"/>
</dbReference>
<dbReference type="InterPro" id="IPR009057">
    <property type="entry name" value="Homeodomain-like_sf"/>
</dbReference>
<dbReference type="SMART" id="SM00342">
    <property type="entry name" value="HTH_ARAC"/>
    <property type="match status" value="1"/>
</dbReference>
<reference evidence="6 7" key="1">
    <citation type="submission" date="2021-05" db="EMBL/GenBank/DDBJ databases">
        <title>Kineosporia and Streptomyces sp. nov. two new marine actinobacteria isolated from Coral.</title>
        <authorList>
            <person name="Buangrab K."/>
            <person name="Sutthacheep M."/>
            <person name="Yeemin T."/>
            <person name="Harunari E."/>
            <person name="Igarashi Y."/>
            <person name="Kanchanasin P."/>
            <person name="Tanasupawat S."/>
            <person name="Phongsopitanun W."/>
        </authorList>
    </citation>
    <scope>NUCLEOTIDE SEQUENCE [LARGE SCALE GENOMIC DNA]</scope>
    <source>
        <strain evidence="6 7">J2-2</strain>
    </source>
</reference>
<keyword evidence="1" id="KW-0805">Transcription regulation</keyword>
<dbReference type="RefSeq" id="WP_214156170.1">
    <property type="nucleotide sequence ID" value="NZ_JAHBAY010000005.1"/>
</dbReference>
<dbReference type="PANTHER" id="PTHR47893:SF1">
    <property type="entry name" value="REGULATORY PROTEIN PCHR"/>
    <property type="match status" value="1"/>
</dbReference>
<dbReference type="Proteomes" id="UP001197247">
    <property type="component" value="Unassembled WGS sequence"/>
</dbReference>
<keyword evidence="3" id="KW-0804">Transcription</keyword>
<organism evidence="6 7">
    <name type="scientific">Kineosporia corallincola</name>
    <dbReference type="NCBI Taxonomy" id="2835133"/>
    <lineage>
        <taxon>Bacteria</taxon>
        <taxon>Bacillati</taxon>
        <taxon>Actinomycetota</taxon>
        <taxon>Actinomycetes</taxon>
        <taxon>Kineosporiales</taxon>
        <taxon>Kineosporiaceae</taxon>
        <taxon>Kineosporia</taxon>
    </lineage>
</organism>
<feature type="compositionally biased region" description="Low complexity" evidence="4">
    <location>
        <begin position="14"/>
        <end position="30"/>
    </location>
</feature>